<organism evidence="1 2">
    <name type="scientific">Tuber borchii</name>
    <name type="common">White truffle</name>
    <dbReference type="NCBI Taxonomy" id="42251"/>
    <lineage>
        <taxon>Eukaryota</taxon>
        <taxon>Fungi</taxon>
        <taxon>Dikarya</taxon>
        <taxon>Ascomycota</taxon>
        <taxon>Pezizomycotina</taxon>
        <taxon>Pezizomycetes</taxon>
        <taxon>Pezizales</taxon>
        <taxon>Tuberaceae</taxon>
        <taxon>Tuber</taxon>
    </lineage>
</organism>
<evidence type="ECO:0000313" key="2">
    <source>
        <dbReference type="Proteomes" id="UP000244722"/>
    </source>
</evidence>
<evidence type="ECO:0000313" key="1">
    <source>
        <dbReference type="EMBL" id="PUU78614.1"/>
    </source>
</evidence>
<gene>
    <name evidence="1" type="ORF">B9Z19DRAFT_1083738</name>
</gene>
<keyword evidence="2" id="KW-1185">Reference proteome</keyword>
<dbReference type="EMBL" id="NESQ01000114">
    <property type="protein sequence ID" value="PUU78614.1"/>
    <property type="molecule type" value="Genomic_DNA"/>
</dbReference>
<name>A0A2T6ZT58_TUBBO</name>
<protein>
    <submittedName>
        <fullName evidence="1">Uncharacterized protein</fullName>
    </submittedName>
</protein>
<dbReference type="AlphaFoldDB" id="A0A2T6ZT58"/>
<proteinExistence type="predicted"/>
<sequence length="243" mass="26913">MASPSLNTTGNPHPLPIPDIEAKNYYYGLYSRPVLVARTSSPEAFLKPKELRPVNEHPLSDVWEESLAFEIHEVLETNEVKIGFMGESAAPIVIWIGGQRVAKECKQLLVMHDISDIELTLMISNPKNHYNFTYPPDRLLKVRGIIPDAEMRKPQMYDGNNKRCLIVLKRGHATGLTLGCATGIKSFLRNYFSDIGPIRGSGRFWLSNNRPLGRIGGLLTGGSGNSGSSDITYATLFLSSLRA</sequence>
<dbReference type="STRING" id="42251.A0A2T6ZT58"/>
<accession>A0A2T6ZT58</accession>
<comment type="caution">
    <text evidence="1">The sequence shown here is derived from an EMBL/GenBank/DDBJ whole genome shotgun (WGS) entry which is preliminary data.</text>
</comment>
<dbReference type="OrthoDB" id="5424209at2759"/>
<reference evidence="1 2" key="1">
    <citation type="submission" date="2017-04" db="EMBL/GenBank/DDBJ databases">
        <title>Draft genome sequence of Tuber borchii Vittad., a whitish edible truffle.</title>
        <authorList>
            <consortium name="DOE Joint Genome Institute"/>
            <person name="Murat C."/>
            <person name="Kuo A."/>
            <person name="Barry K.W."/>
            <person name="Clum A."/>
            <person name="Dockter R.B."/>
            <person name="Fauchery L."/>
            <person name="Iotti M."/>
            <person name="Kohler A."/>
            <person name="Labutti K."/>
            <person name="Lindquist E.A."/>
            <person name="Lipzen A."/>
            <person name="Ohm R.A."/>
            <person name="Wang M."/>
            <person name="Grigoriev I.V."/>
            <person name="Zambonelli A."/>
            <person name="Martin F.M."/>
        </authorList>
    </citation>
    <scope>NUCLEOTIDE SEQUENCE [LARGE SCALE GENOMIC DNA]</scope>
    <source>
        <strain evidence="1 2">Tbo3840</strain>
    </source>
</reference>
<dbReference type="Proteomes" id="UP000244722">
    <property type="component" value="Unassembled WGS sequence"/>
</dbReference>